<keyword evidence="3" id="KW-1185">Reference proteome</keyword>
<evidence type="ECO:0000259" key="1">
    <source>
        <dbReference type="Pfam" id="PF22662"/>
    </source>
</evidence>
<name>A0A897MU69_9EURY</name>
<dbReference type="NCBIfam" id="TIGR01884">
    <property type="entry name" value="cas_HTH"/>
    <property type="match status" value="1"/>
</dbReference>
<dbReference type="SUPFAM" id="SSF46785">
    <property type="entry name" value="Winged helix' DNA-binding domain"/>
    <property type="match status" value="1"/>
</dbReference>
<evidence type="ECO:0000313" key="2">
    <source>
        <dbReference type="EMBL" id="QSG04062.1"/>
    </source>
</evidence>
<dbReference type="Pfam" id="PF22662">
    <property type="entry name" value="Csa3_N"/>
    <property type="match status" value="1"/>
</dbReference>
<dbReference type="AlphaFoldDB" id="A0A897MU69"/>
<evidence type="ECO:0000313" key="3">
    <source>
        <dbReference type="Proteomes" id="UP000663586"/>
    </source>
</evidence>
<dbReference type="Proteomes" id="UP000663586">
    <property type="component" value="Chromosome"/>
</dbReference>
<accession>A0A897MU69</accession>
<sequence>MQTYISPIGFNTTSVTRALINHGIDGGDSVVLIRPAEETDNNRGTEAVADVEQLLQEIASTITVSVTRIPHDEFDTAVMRCSETIRTAEGEVVVSLSGGARDVLLPLTVATMAHYETVESTLGYSDIDGQIREWHLPNITATPSDGQRKTLTAIKDAEGKVSIPELTTHRESAKSTITRHVNDLEDDGFVTSQTVNRTKHVSITLAGRLCLARTRSF</sequence>
<dbReference type="Gene3D" id="1.10.10.10">
    <property type="entry name" value="Winged helix-like DNA-binding domain superfamily/Winged helix DNA-binding domain"/>
    <property type="match status" value="1"/>
</dbReference>
<dbReference type="EMBL" id="CP064786">
    <property type="protein sequence ID" value="QSG04062.1"/>
    <property type="molecule type" value="Genomic_DNA"/>
</dbReference>
<gene>
    <name evidence="2" type="primary">csa3-2</name>
    <name evidence="2" type="ORF">AArcS_2873</name>
</gene>
<dbReference type="InterPro" id="IPR054588">
    <property type="entry name" value="Csa3_N"/>
</dbReference>
<organism evidence="2 3">
    <name type="scientific">Natranaeroarchaeum sulfidigenes</name>
    <dbReference type="NCBI Taxonomy" id="2784880"/>
    <lineage>
        <taxon>Archaea</taxon>
        <taxon>Methanobacteriati</taxon>
        <taxon>Methanobacteriota</taxon>
        <taxon>Stenosarchaea group</taxon>
        <taxon>Halobacteria</taxon>
        <taxon>Halobacteriales</taxon>
        <taxon>Natronoarchaeaceae</taxon>
        <taxon>Natranaeroarchaeum</taxon>
    </lineage>
</organism>
<feature type="domain" description="Csa3 N-terminal" evidence="1">
    <location>
        <begin position="3"/>
        <end position="114"/>
    </location>
</feature>
<dbReference type="Gene3D" id="3.40.50.11700">
    <property type="match status" value="1"/>
</dbReference>
<dbReference type="InterPro" id="IPR010163">
    <property type="entry name" value="Csa3"/>
</dbReference>
<reference evidence="2" key="1">
    <citation type="submission" date="2020-11" db="EMBL/GenBank/DDBJ databases">
        <title>Carbohydrate-dependent, anaerobic sulfur respiration: A novel catabolism in halophilic archaea.</title>
        <authorList>
            <person name="Sorokin D.Y."/>
            <person name="Messina E."/>
            <person name="Smedile F."/>
            <person name="La Cono V."/>
            <person name="Hallsworth J.E."/>
            <person name="Yakimov M.M."/>
        </authorList>
    </citation>
    <scope>NUCLEOTIDE SEQUENCE</scope>
    <source>
        <strain evidence="2">AArc-S</strain>
    </source>
</reference>
<dbReference type="RefSeq" id="WP_238478090.1">
    <property type="nucleotide sequence ID" value="NZ_CP064786.1"/>
</dbReference>
<protein>
    <submittedName>
        <fullName evidence="2">CRISPR-Cas associated transcriptional regulator,contains CARF and HTH domain</fullName>
    </submittedName>
</protein>
<dbReference type="InterPro" id="IPR036390">
    <property type="entry name" value="WH_DNA-bd_sf"/>
</dbReference>
<proteinExistence type="predicted"/>
<dbReference type="GeneID" id="70686249"/>
<dbReference type="InterPro" id="IPR036388">
    <property type="entry name" value="WH-like_DNA-bd_sf"/>
</dbReference>
<dbReference type="KEGG" id="hara:AArcS_2873"/>